<dbReference type="AlphaFoldDB" id="A0A3B5AGP8"/>
<proteinExistence type="predicted"/>
<sequence length="49" mass="5333">MGSALGLVTNANVCFPNSLILCGFRLCLAKNFFRSLKPTNLGRFLISTL</sequence>
<protein>
    <submittedName>
        <fullName evidence="1">Uncharacterized protein</fullName>
    </submittedName>
</protein>
<dbReference type="GeneTree" id="ENSGT00900000143393"/>
<organism evidence="1">
    <name type="scientific">Stegastes partitus</name>
    <name type="common">bicolor damselfish</name>
    <dbReference type="NCBI Taxonomy" id="144197"/>
    <lineage>
        <taxon>Eukaryota</taxon>
        <taxon>Metazoa</taxon>
        <taxon>Chordata</taxon>
        <taxon>Craniata</taxon>
        <taxon>Vertebrata</taxon>
        <taxon>Euteleostomi</taxon>
        <taxon>Actinopterygii</taxon>
        <taxon>Neopterygii</taxon>
        <taxon>Teleostei</taxon>
        <taxon>Neoteleostei</taxon>
        <taxon>Acanthomorphata</taxon>
        <taxon>Ovalentaria</taxon>
        <taxon>Pomacentridae</taxon>
        <taxon>Stegastes</taxon>
    </lineage>
</organism>
<accession>A0A3B5AGP8</accession>
<reference evidence="1" key="1">
    <citation type="submission" date="2023-09" db="UniProtKB">
        <authorList>
            <consortium name="Ensembl"/>
        </authorList>
    </citation>
    <scope>IDENTIFICATION</scope>
</reference>
<evidence type="ECO:0000313" key="1">
    <source>
        <dbReference type="Ensembl" id="ENSSPAP00000012732.1"/>
    </source>
</evidence>
<name>A0A3B5AGP8_9TELE</name>
<dbReference type="STRING" id="144197.ENSSPAP00000012732"/>
<dbReference type="Ensembl" id="ENSSPAT00000012947.1">
    <property type="protein sequence ID" value="ENSSPAP00000012732.1"/>
    <property type="gene ID" value="ENSSPAG00000009658.1"/>
</dbReference>